<proteinExistence type="predicted"/>
<dbReference type="EMBL" id="MT141496">
    <property type="protein sequence ID" value="QJA63394.1"/>
    <property type="molecule type" value="Genomic_DNA"/>
</dbReference>
<dbReference type="EMBL" id="MT144277">
    <property type="protein sequence ID" value="QJA51609.1"/>
    <property type="molecule type" value="Genomic_DNA"/>
</dbReference>
<dbReference type="AlphaFoldDB" id="A0A6H1ZVV4"/>
<accession>A0A6H1ZVV4</accession>
<sequence>MSGYSQLNTVSFSEFVSLTRTIFKKGGSLIKDYENAKSLFKMVDIPKNTGNTRKFYEVDSEQFAKYKAEGANSPKVKAIMGYTKTMTKRRMSAEIDITYEMRNENRAPEMVQKLTDLSKHCPNRMALDLTHTFSFCTATSYTDMDGETVDTTVGDTNALVDATHDLTGSTTTYSNIITGNPRFAKGAFQVARERARTQTLDNFGIPVVYDYNTVISSGDPTTVDEIQILKRSKTDPTQDNSGVVNTYSGTFRHVILERLDTTATGAYDSTKSKYWGWAAIGAGSDTWMGYFGVWESPNLKTPKTANNGEDIHTDDWTFGARCGYGIVAVSGRGIVWSTGLGA</sequence>
<evidence type="ECO:0008006" key="3">
    <source>
        <dbReference type="Google" id="ProtNLM"/>
    </source>
</evidence>
<evidence type="ECO:0000313" key="1">
    <source>
        <dbReference type="EMBL" id="QJA51609.1"/>
    </source>
</evidence>
<protein>
    <recommendedName>
        <fullName evidence="3">Capsid protein</fullName>
    </recommendedName>
</protein>
<evidence type="ECO:0000313" key="2">
    <source>
        <dbReference type="EMBL" id="QJA63394.1"/>
    </source>
</evidence>
<gene>
    <name evidence="2" type="ORF">MM415B00628_0012</name>
    <name evidence="1" type="ORF">TM448A02226_0005</name>
</gene>
<organism evidence="1">
    <name type="scientific">viral metagenome</name>
    <dbReference type="NCBI Taxonomy" id="1070528"/>
    <lineage>
        <taxon>unclassified sequences</taxon>
        <taxon>metagenomes</taxon>
        <taxon>organismal metagenomes</taxon>
    </lineage>
</organism>
<name>A0A6H1ZVV4_9ZZZZ</name>
<reference evidence="1" key="1">
    <citation type="submission" date="2020-03" db="EMBL/GenBank/DDBJ databases">
        <title>The deep terrestrial virosphere.</title>
        <authorList>
            <person name="Holmfeldt K."/>
            <person name="Nilsson E."/>
            <person name="Simone D."/>
            <person name="Lopez-Fernandez M."/>
            <person name="Wu X."/>
            <person name="de Brujin I."/>
            <person name="Lundin D."/>
            <person name="Andersson A."/>
            <person name="Bertilsson S."/>
            <person name="Dopson M."/>
        </authorList>
    </citation>
    <scope>NUCLEOTIDE SEQUENCE</scope>
    <source>
        <strain evidence="2">MM415B00628</strain>
        <strain evidence="1">TM448A02226</strain>
    </source>
</reference>